<feature type="coiled-coil region" evidence="1">
    <location>
        <begin position="418"/>
        <end position="445"/>
    </location>
</feature>
<dbReference type="GO" id="GO:0000150">
    <property type="term" value="F:DNA strand exchange activity"/>
    <property type="evidence" value="ECO:0007669"/>
    <property type="project" value="InterPro"/>
</dbReference>
<sequence length="554" mass="63386">MRQKFKIDLSMLTPEEQQQFRDDPTTLTKGEVDVALYLRFSSERQKEQSIEGQLRDCIAYCKRKGFRIVAIYVDRATTARKDVEKRVHFQEMISDSIHHLWNFVVVWKLDRFARNREDSAVFKMRLRKNGVRVKSATETISENPEGIILESVLEGIAEYYSADLSQKITRGLRESAMKGHSVGGHVPLGYKLEDHKLVINPATAHIVQEAFQLYANGESMAEICRIFNNKGYRTAKNSEFNRSSFKSMFKNVRYIGTYIYKDIEKENAIPAIIDKDLFETVQRRLSLTADAPARGKAKVDYLLSGKLFCGHCGAAMNGESGTSKTGTIYNYYACYSRKRRKGCNKKPLKKDFIERIVAQDAMALLTNDVIEELADMAMSQADRDLKENTRIPELSTRLTEVEQGINNITKAVEKGIASDALLNRLAELEKEKKDLTSQLREEEKYIYRIDRDQVIFWLTKFQGGDIEDEDCRRRIIDLLVNSVTVWDEPDGYKITTAYNLTSCKTKTFRVSNNAGSPSREGFGFGELSSTIGRISEPYVVWGTVFVQTKRHFLP</sequence>
<feature type="domain" description="Recombinase" evidence="3">
    <location>
        <begin position="187"/>
        <end position="291"/>
    </location>
</feature>
<dbReference type="InterPro" id="IPR006119">
    <property type="entry name" value="Resolv_N"/>
</dbReference>
<dbReference type="InterPro" id="IPR038109">
    <property type="entry name" value="DNA_bind_recomb_sf"/>
</dbReference>
<dbReference type="SMART" id="SM00857">
    <property type="entry name" value="Resolvase"/>
    <property type="match status" value="1"/>
</dbReference>
<name>A0A8S5QZV5_9CAUD</name>
<dbReference type="Pfam" id="PF00239">
    <property type="entry name" value="Resolvase"/>
    <property type="match status" value="1"/>
</dbReference>
<dbReference type="Pfam" id="PF13408">
    <property type="entry name" value="Zn_ribbon_recom"/>
    <property type="match status" value="1"/>
</dbReference>
<dbReference type="Gene3D" id="3.40.50.1390">
    <property type="entry name" value="Resolvase, N-terminal catalytic domain"/>
    <property type="match status" value="1"/>
</dbReference>
<protein>
    <submittedName>
        <fullName evidence="4">Integrase</fullName>
    </submittedName>
</protein>
<accession>A0A8S5QZV5</accession>
<dbReference type="SUPFAM" id="SSF53041">
    <property type="entry name" value="Resolvase-like"/>
    <property type="match status" value="1"/>
</dbReference>
<organism evidence="4">
    <name type="scientific">Myoviridae sp. ctPVE25</name>
    <dbReference type="NCBI Taxonomy" id="2826649"/>
    <lineage>
        <taxon>Viruses</taxon>
        <taxon>Duplodnaviria</taxon>
        <taxon>Heunggongvirae</taxon>
        <taxon>Uroviricota</taxon>
        <taxon>Caudoviricetes</taxon>
    </lineage>
</organism>
<evidence type="ECO:0000313" key="4">
    <source>
        <dbReference type="EMBL" id="DAE24632.1"/>
    </source>
</evidence>
<dbReference type="Gene3D" id="3.90.1750.20">
    <property type="entry name" value="Putative Large Serine Recombinase, Chain B, Domain 2"/>
    <property type="match status" value="1"/>
</dbReference>
<dbReference type="InterPro" id="IPR036162">
    <property type="entry name" value="Resolvase-like_N_sf"/>
</dbReference>
<dbReference type="EMBL" id="BK015779">
    <property type="protein sequence ID" value="DAE24632.1"/>
    <property type="molecule type" value="Genomic_DNA"/>
</dbReference>
<dbReference type="InterPro" id="IPR050639">
    <property type="entry name" value="SSR_resolvase"/>
</dbReference>
<dbReference type="GO" id="GO:0003677">
    <property type="term" value="F:DNA binding"/>
    <property type="evidence" value="ECO:0007669"/>
    <property type="project" value="InterPro"/>
</dbReference>
<proteinExistence type="predicted"/>
<dbReference type="PANTHER" id="PTHR30461:SF23">
    <property type="entry name" value="DNA RECOMBINASE-RELATED"/>
    <property type="match status" value="1"/>
</dbReference>
<dbReference type="PROSITE" id="PS51736">
    <property type="entry name" value="RECOMBINASES_3"/>
    <property type="match status" value="1"/>
</dbReference>
<dbReference type="PROSITE" id="PS51737">
    <property type="entry name" value="RECOMBINASE_DNA_BIND"/>
    <property type="match status" value="1"/>
</dbReference>
<reference evidence="4" key="1">
    <citation type="journal article" date="2021" name="Proc. Natl. Acad. Sci. U.S.A.">
        <title>A Catalog of Tens of Thousands of Viruses from Human Metagenomes Reveals Hidden Associations with Chronic Diseases.</title>
        <authorList>
            <person name="Tisza M.J."/>
            <person name="Buck C.B."/>
        </authorList>
    </citation>
    <scope>NUCLEOTIDE SEQUENCE</scope>
    <source>
        <strain evidence="4">CtPVE25</strain>
    </source>
</reference>
<keyword evidence="1" id="KW-0175">Coiled coil</keyword>
<evidence type="ECO:0000259" key="2">
    <source>
        <dbReference type="PROSITE" id="PS51736"/>
    </source>
</evidence>
<dbReference type="InterPro" id="IPR025827">
    <property type="entry name" value="Zn_ribbon_recom_dom"/>
</dbReference>
<feature type="domain" description="Resolvase/invertase-type recombinase catalytic" evidence="2">
    <location>
        <begin position="33"/>
        <end position="179"/>
    </location>
</feature>
<evidence type="ECO:0000256" key="1">
    <source>
        <dbReference type="SAM" id="Coils"/>
    </source>
</evidence>
<dbReference type="Pfam" id="PF07508">
    <property type="entry name" value="Recombinase"/>
    <property type="match status" value="1"/>
</dbReference>
<evidence type="ECO:0000259" key="3">
    <source>
        <dbReference type="PROSITE" id="PS51737"/>
    </source>
</evidence>
<dbReference type="CDD" id="cd00338">
    <property type="entry name" value="Ser_Recombinase"/>
    <property type="match status" value="1"/>
</dbReference>
<dbReference type="PANTHER" id="PTHR30461">
    <property type="entry name" value="DNA-INVERTASE FROM LAMBDOID PROPHAGE"/>
    <property type="match status" value="1"/>
</dbReference>
<dbReference type="InterPro" id="IPR011109">
    <property type="entry name" value="DNA_bind_recombinase_dom"/>
</dbReference>